<dbReference type="GO" id="GO:0050660">
    <property type="term" value="F:flavin adenine dinucleotide binding"/>
    <property type="evidence" value="ECO:0007669"/>
    <property type="project" value="InterPro"/>
</dbReference>
<dbReference type="Proteomes" id="UP000006352">
    <property type="component" value="Unassembled WGS sequence"/>
</dbReference>
<dbReference type="InterPro" id="IPR036188">
    <property type="entry name" value="FAD/NAD-bd_sf"/>
</dbReference>
<dbReference type="PANTHER" id="PTHR11552:SF201">
    <property type="entry name" value="GLUCOSE-METHANOL-CHOLINE OXIDOREDUCTASE N-TERMINAL DOMAIN-CONTAINING PROTEIN"/>
    <property type="match status" value="1"/>
</dbReference>
<feature type="active site" description="Proton donor" evidence="7">
    <location>
        <position position="537"/>
    </location>
</feature>
<dbReference type="Gene3D" id="3.50.50.60">
    <property type="entry name" value="FAD/NAD(P)-binding domain"/>
    <property type="match status" value="1"/>
</dbReference>
<reference evidence="12 13" key="1">
    <citation type="journal article" date="2012" name="Appl. Environ. Microbiol.">
        <title>Short-read sequencing for genomic analysis of the brown rot fungus Fibroporia radiculosa.</title>
        <authorList>
            <person name="Tang J.D."/>
            <person name="Perkins A.D."/>
            <person name="Sonstegard T.S."/>
            <person name="Schroeder S.G."/>
            <person name="Burgess S.C."/>
            <person name="Diehl S.V."/>
        </authorList>
    </citation>
    <scope>NUCLEOTIDE SEQUENCE [LARGE SCALE GENOMIC DNA]</scope>
    <source>
        <strain evidence="12 13">TFFH 294</strain>
    </source>
</reference>
<evidence type="ECO:0000313" key="13">
    <source>
        <dbReference type="Proteomes" id="UP000006352"/>
    </source>
</evidence>
<feature type="domain" description="Glucose-methanol-choline oxidoreductase N-terminal" evidence="10">
    <location>
        <begin position="93"/>
        <end position="116"/>
    </location>
</feature>
<organism evidence="12 13">
    <name type="scientific">Fibroporia radiculosa</name>
    <dbReference type="NCBI Taxonomy" id="599839"/>
    <lineage>
        <taxon>Eukaryota</taxon>
        <taxon>Fungi</taxon>
        <taxon>Dikarya</taxon>
        <taxon>Basidiomycota</taxon>
        <taxon>Agaricomycotina</taxon>
        <taxon>Agaricomycetes</taxon>
        <taxon>Polyporales</taxon>
        <taxon>Fibroporiaceae</taxon>
        <taxon>Fibroporia</taxon>
    </lineage>
</organism>
<dbReference type="AlphaFoldDB" id="J4GV10"/>
<dbReference type="EMBL" id="HE797183">
    <property type="protein sequence ID" value="CCM05250.1"/>
    <property type="molecule type" value="Genomic_DNA"/>
</dbReference>
<dbReference type="InterPro" id="IPR000172">
    <property type="entry name" value="GMC_OxRdtase_N"/>
</dbReference>
<feature type="domain" description="Glucose-methanol-choline oxidoreductase N-terminal" evidence="11">
    <location>
        <begin position="284"/>
        <end position="298"/>
    </location>
</feature>
<dbReference type="PIRSF" id="PIRSF000137">
    <property type="entry name" value="Alcohol_oxidase"/>
    <property type="match status" value="1"/>
</dbReference>
<comment type="similarity">
    <text evidence="2 9">Belongs to the GMC oxidoreductase family.</text>
</comment>
<evidence type="ECO:0000256" key="8">
    <source>
        <dbReference type="PIRSR" id="PIRSR000137-2"/>
    </source>
</evidence>
<evidence type="ECO:0000256" key="1">
    <source>
        <dbReference type="ARBA" id="ARBA00001974"/>
    </source>
</evidence>
<evidence type="ECO:0000256" key="6">
    <source>
        <dbReference type="ARBA" id="ARBA00023002"/>
    </source>
</evidence>
<name>J4GV10_9APHY</name>
<dbReference type="Gene3D" id="3.30.560.10">
    <property type="entry name" value="Glucose Oxidase, domain 3"/>
    <property type="match status" value="1"/>
</dbReference>
<dbReference type="RefSeq" id="XP_012184533.1">
    <property type="nucleotide sequence ID" value="XM_012329143.1"/>
</dbReference>
<keyword evidence="13" id="KW-1185">Reference proteome</keyword>
<comment type="cofactor">
    <cofactor evidence="1 8">
        <name>FAD</name>
        <dbReference type="ChEBI" id="CHEBI:57692"/>
    </cofactor>
</comment>
<feature type="binding site" evidence="8">
    <location>
        <begin position="536"/>
        <end position="537"/>
    </location>
    <ligand>
        <name>FAD</name>
        <dbReference type="ChEBI" id="CHEBI:57692"/>
    </ligand>
</feature>
<dbReference type="PROSITE" id="PS00624">
    <property type="entry name" value="GMC_OXRED_2"/>
    <property type="match status" value="1"/>
</dbReference>
<keyword evidence="4" id="KW-0732">Signal</keyword>
<keyword evidence="5 8" id="KW-0274">FAD</keyword>
<evidence type="ECO:0000313" key="12">
    <source>
        <dbReference type="EMBL" id="CCM05250.1"/>
    </source>
</evidence>
<dbReference type="PROSITE" id="PS00623">
    <property type="entry name" value="GMC_OXRED_1"/>
    <property type="match status" value="1"/>
</dbReference>
<dbReference type="PANTHER" id="PTHR11552">
    <property type="entry name" value="GLUCOSE-METHANOL-CHOLINE GMC OXIDOREDUCTASE"/>
    <property type="match status" value="1"/>
</dbReference>
<evidence type="ECO:0000256" key="7">
    <source>
        <dbReference type="PIRSR" id="PIRSR000137-1"/>
    </source>
</evidence>
<evidence type="ECO:0000256" key="2">
    <source>
        <dbReference type="ARBA" id="ARBA00010790"/>
    </source>
</evidence>
<dbReference type="InterPro" id="IPR012132">
    <property type="entry name" value="GMC_OxRdtase"/>
</dbReference>
<sequence>MLATVDEVVNSSGTYDYVICGGGTAGLTVAARLTEDPSVSVLVLEAGGANIDDWTILRSASWGSHFGNPNQSWAYRTVNQKHAANQELTWVRGKGLGGSTQINFMSWTKPPASEIDDFERLGNPGWNWKNHQKYVARTEGFVTPSAEVQERNHLLIDSLEIGTDGPLKVAYPGTIDEGELRVRETLINAGFPIAPLPLNGDPKGTFFAPSIYDPATHTRSYATTAFYLPNKDRKNFVVLVDAFVNRVVTEDAEGGAITAKGVEFEHEGATYTVNARKEVILCTGALKSPHILELSGIGRKDVLERIGVPMKVELPGVGENLQDHFSVSMSYELREEVDWETVDLLRDPVLEAKHRELHAQGKGIYTKAPVNLSFLPLDLITDKADAFYETIKKKITENAHRYPPGLMEQYEIQLERMRQGAPGCELICLPVFISVPNPPAPGKRYVTLFPSLNHTFSRGWMHSKSSNPRDDPEIDPCFFEQEIDLDIQVELVKFARGLAKVSPLKEMLVSEVNPGPEIQTDDQVRDYVKQFFFSTWHTTATCSMLPKEKNGVVDPNLKVYGTTNLRVVDFSIAPLIFAAHPTATVFAIAEQAADIIKGKFSA</sequence>
<feature type="active site" description="Proton acceptor" evidence="7">
    <location>
        <position position="580"/>
    </location>
</feature>
<evidence type="ECO:0000259" key="10">
    <source>
        <dbReference type="PROSITE" id="PS00623"/>
    </source>
</evidence>
<feature type="binding site" evidence="8">
    <location>
        <position position="244"/>
    </location>
    <ligand>
        <name>FAD</name>
        <dbReference type="ChEBI" id="CHEBI:57692"/>
    </ligand>
</feature>
<dbReference type="OrthoDB" id="269227at2759"/>
<keyword evidence="3 9" id="KW-0285">Flavoprotein</keyword>
<evidence type="ECO:0000256" key="3">
    <source>
        <dbReference type="ARBA" id="ARBA00022630"/>
    </source>
</evidence>
<dbReference type="GeneID" id="24100161"/>
<dbReference type="SUPFAM" id="SSF54373">
    <property type="entry name" value="FAD-linked reductases, C-terminal domain"/>
    <property type="match status" value="1"/>
</dbReference>
<dbReference type="HOGENOM" id="CLU_002865_6_0_1"/>
<proteinExistence type="inferred from homology"/>
<dbReference type="SUPFAM" id="SSF51905">
    <property type="entry name" value="FAD/NAD(P)-binding domain"/>
    <property type="match status" value="1"/>
</dbReference>
<evidence type="ECO:0000256" key="9">
    <source>
        <dbReference type="RuleBase" id="RU003968"/>
    </source>
</evidence>
<dbReference type="InterPro" id="IPR007867">
    <property type="entry name" value="GMC_OxRtase_C"/>
</dbReference>
<dbReference type="Pfam" id="PF05199">
    <property type="entry name" value="GMC_oxred_C"/>
    <property type="match status" value="1"/>
</dbReference>
<protein>
    <recommendedName>
        <fullName evidence="10 11">Glucose-methanol-choline oxidoreductase N-terminal domain-containing protein</fullName>
    </recommendedName>
</protein>
<gene>
    <name evidence="12" type="ORF">FIBRA_07460</name>
</gene>
<dbReference type="STRING" id="599839.J4GV10"/>
<dbReference type="GO" id="GO:0016614">
    <property type="term" value="F:oxidoreductase activity, acting on CH-OH group of donors"/>
    <property type="evidence" value="ECO:0007669"/>
    <property type="project" value="InterPro"/>
</dbReference>
<evidence type="ECO:0000256" key="4">
    <source>
        <dbReference type="ARBA" id="ARBA00022729"/>
    </source>
</evidence>
<keyword evidence="6" id="KW-0560">Oxidoreductase</keyword>
<evidence type="ECO:0000256" key="5">
    <source>
        <dbReference type="ARBA" id="ARBA00022827"/>
    </source>
</evidence>
<dbReference type="Pfam" id="PF00732">
    <property type="entry name" value="GMC_oxred_N"/>
    <property type="match status" value="1"/>
</dbReference>
<accession>J4GV10</accession>
<dbReference type="InParanoid" id="J4GV10"/>
<evidence type="ECO:0000259" key="11">
    <source>
        <dbReference type="PROSITE" id="PS00624"/>
    </source>
</evidence>